<dbReference type="AlphaFoldDB" id="A0A4P9XZ57"/>
<dbReference type="InterPro" id="IPR002156">
    <property type="entry name" value="RNaseH_domain"/>
</dbReference>
<keyword evidence="4" id="KW-1185">Reference proteome</keyword>
<dbReference type="EMBL" id="KZ988943">
    <property type="protein sequence ID" value="RKP11402.1"/>
    <property type="molecule type" value="Genomic_DNA"/>
</dbReference>
<evidence type="ECO:0000313" key="3">
    <source>
        <dbReference type="EMBL" id="RKP11402.1"/>
    </source>
</evidence>
<feature type="compositionally biased region" description="Basic and acidic residues" evidence="1">
    <location>
        <begin position="337"/>
        <end position="354"/>
    </location>
</feature>
<dbReference type="GO" id="GO:0004523">
    <property type="term" value="F:RNA-DNA hybrid ribonuclease activity"/>
    <property type="evidence" value="ECO:0007669"/>
    <property type="project" value="InterPro"/>
</dbReference>
<dbReference type="Gene3D" id="3.30.420.10">
    <property type="entry name" value="Ribonuclease H-like superfamily/Ribonuclease H"/>
    <property type="match status" value="1"/>
</dbReference>
<dbReference type="GO" id="GO:0003676">
    <property type="term" value="F:nucleic acid binding"/>
    <property type="evidence" value="ECO:0007669"/>
    <property type="project" value="InterPro"/>
</dbReference>
<accession>A0A4P9XZ57</accession>
<evidence type="ECO:0000256" key="1">
    <source>
        <dbReference type="SAM" id="MobiDB-lite"/>
    </source>
</evidence>
<sequence>MAFLWRTVKYWKSQRRRDILGKWVRGHTGNAGNEREDVLAGRAAKEGERRWRWEMEGEVCEDTRYWLGWKEGGLVLGGSRRLIKAQDAYILRNAVIKQITEATGATGDGKTRSMDVFKALFWSLDRKGRVKHKNSRRITGSRDRAIRGFGLELLFTSPPPVMKRQTSWYKDIYQRTEDWKCVRCEEAEEDLPHLLACWQGGEVERAWNEEIDRCTKEKWVLQEVGNTVKGEEGKRCMQGRAYPPQGWWTLAEAVEERKHKPSRTIGRRPIKGRRQVQYLFRGILNTIYLAIWLPRCKNQKEKERRRGIRGAWWLRRRREGNGETGSNEGGGAKRRWAAKEHTQLPRDEGPNDSL</sequence>
<protein>
    <recommendedName>
        <fullName evidence="2">RNase H type-1 domain-containing protein</fullName>
    </recommendedName>
</protein>
<proteinExistence type="predicted"/>
<name>A0A4P9XZ57_9FUNG</name>
<dbReference type="Proteomes" id="UP000267251">
    <property type="component" value="Unassembled WGS sequence"/>
</dbReference>
<dbReference type="InterPro" id="IPR036397">
    <property type="entry name" value="RNaseH_sf"/>
</dbReference>
<reference evidence="4" key="1">
    <citation type="journal article" date="2018" name="Nat. Microbiol.">
        <title>Leveraging single-cell genomics to expand the fungal tree of life.</title>
        <authorList>
            <person name="Ahrendt S.R."/>
            <person name="Quandt C.A."/>
            <person name="Ciobanu D."/>
            <person name="Clum A."/>
            <person name="Salamov A."/>
            <person name="Andreopoulos B."/>
            <person name="Cheng J.F."/>
            <person name="Woyke T."/>
            <person name="Pelin A."/>
            <person name="Henrissat B."/>
            <person name="Reynolds N.K."/>
            <person name="Benny G.L."/>
            <person name="Smith M.E."/>
            <person name="James T.Y."/>
            <person name="Grigoriev I.V."/>
        </authorList>
    </citation>
    <scope>NUCLEOTIDE SEQUENCE [LARGE SCALE GENOMIC DNA]</scope>
</reference>
<dbReference type="OrthoDB" id="5547174at2759"/>
<evidence type="ECO:0000259" key="2">
    <source>
        <dbReference type="PROSITE" id="PS50879"/>
    </source>
</evidence>
<organism evidence="3 4">
    <name type="scientific">Piptocephalis cylindrospora</name>
    <dbReference type="NCBI Taxonomy" id="1907219"/>
    <lineage>
        <taxon>Eukaryota</taxon>
        <taxon>Fungi</taxon>
        <taxon>Fungi incertae sedis</taxon>
        <taxon>Zoopagomycota</taxon>
        <taxon>Zoopagomycotina</taxon>
        <taxon>Zoopagomycetes</taxon>
        <taxon>Zoopagales</taxon>
        <taxon>Piptocephalidaceae</taxon>
        <taxon>Piptocephalis</taxon>
    </lineage>
</organism>
<dbReference type="PROSITE" id="PS50879">
    <property type="entry name" value="RNASE_H_1"/>
    <property type="match status" value="1"/>
</dbReference>
<feature type="domain" description="RNase H type-1" evidence="2">
    <location>
        <begin position="1"/>
        <end position="45"/>
    </location>
</feature>
<evidence type="ECO:0000313" key="4">
    <source>
        <dbReference type="Proteomes" id="UP000267251"/>
    </source>
</evidence>
<gene>
    <name evidence="3" type="ORF">BJ684DRAFT_18005</name>
</gene>
<feature type="region of interest" description="Disordered" evidence="1">
    <location>
        <begin position="317"/>
        <end position="354"/>
    </location>
</feature>